<dbReference type="EMBL" id="GGLE01000446">
    <property type="protein sequence ID" value="MBY04572.1"/>
    <property type="molecule type" value="Transcribed_RNA"/>
</dbReference>
<reference evidence="2" key="1">
    <citation type="submission" date="2018-03" db="EMBL/GenBank/DDBJ databases">
        <title>The relapsing fever spirochete Borrelia turicatae persists in the highly oxidative environment of its soft-bodied tick vector.</title>
        <authorList>
            <person name="Bourret T.J."/>
            <person name="Boyle W.K."/>
            <person name="Valenzuela J.G."/>
            <person name="Oliveira F."/>
            <person name="Lopez J.E."/>
        </authorList>
    </citation>
    <scope>NUCLEOTIDE SEQUENCE</scope>
    <source>
        <strain evidence="2">Kansas strain/isolate</strain>
        <tissue evidence="2">Salivary glands</tissue>
    </source>
</reference>
<dbReference type="PANTHER" id="PTHR11683:SF12">
    <property type="entry name" value="M6, ISOFORM F"/>
    <property type="match status" value="1"/>
</dbReference>
<proteinExistence type="predicted"/>
<keyword evidence="1" id="KW-0812">Transmembrane</keyword>
<feature type="transmembrane region" description="Helical" evidence="1">
    <location>
        <begin position="16"/>
        <end position="35"/>
    </location>
</feature>
<protein>
    <submittedName>
        <fullName evidence="2">Putative conserved plasma membrane protein</fullName>
    </submittedName>
</protein>
<organism evidence="2">
    <name type="scientific">Ornithodoros turicata</name>
    <dbReference type="NCBI Taxonomy" id="34597"/>
    <lineage>
        <taxon>Eukaryota</taxon>
        <taxon>Metazoa</taxon>
        <taxon>Ecdysozoa</taxon>
        <taxon>Arthropoda</taxon>
        <taxon>Chelicerata</taxon>
        <taxon>Arachnida</taxon>
        <taxon>Acari</taxon>
        <taxon>Parasitiformes</taxon>
        <taxon>Ixodida</taxon>
        <taxon>Ixodoidea</taxon>
        <taxon>Argasidae</taxon>
        <taxon>Ornithodorinae</taxon>
        <taxon>Ornithodoros</taxon>
    </lineage>
</organism>
<accession>A0A2R5L510</accession>
<keyword evidence="1" id="KW-1133">Transmembrane helix</keyword>
<dbReference type="GO" id="GO:0005886">
    <property type="term" value="C:plasma membrane"/>
    <property type="evidence" value="ECO:0007669"/>
    <property type="project" value="TreeGrafter"/>
</dbReference>
<dbReference type="InterPro" id="IPR001614">
    <property type="entry name" value="Myelin_PLP"/>
</dbReference>
<feature type="transmembrane region" description="Helical" evidence="1">
    <location>
        <begin position="116"/>
        <end position="147"/>
    </location>
</feature>
<dbReference type="PANTHER" id="PTHR11683">
    <property type="entry name" value="MYELIN PROTEOLIPID"/>
    <property type="match status" value="1"/>
</dbReference>
<keyword evidence="1" id="KW-0472">Membrane</keyword>
<dbReference type="Pfam" id="PF01275">
    <property type="entry name" value="Myelin_PLP"/>
    <property type="match status" value="1"/>
</dbReference>
<evidence type="ECO:0000313" key="2">
    <source>
        <dbReference type="EMBL" id="MBY04572.1"/>
    </source>
</evidence>
<sequence length="260" mass="27629">MGCCSRVPRCLSRVPFATLIATVMFCAGVAIFLGSTQRAAASTLRIVDLLLPTVVTSGSRPRPRYGADEVRAGLVGGGVTMGVLGLALLVIACLATGPTRERLGWRARAGSRFCCALLMGLAYVALLGWIALSACAGLAATLCWLAGGMCSQMRDETACVDLRQFEFLLPTDGTTQSQLVLCGGRRKEFCKDHVEGSTVLWILGAASGVLVVLSLVHHLMCLAANYAHIKDQQKMGDLQLLHDLQETEMAALGPASKDRF</sequence>
<feature type="transmembrane region" description="Helical" evidence="1">
    <location>
        <begin position="72"/>
        <end position="95"/>
    </location>
</feature>
<name>A0A2R5L510_9ACAR</name>
<feature type="transmembrane region" description="Helical" evidence="1">
    <location>
        <begin position="199"/>
        <end position="226"/>
    </location>
</feature>
<evidence type="ECO:0000256" key="1">
    <source>
        <dbReference type="SAM" id="Phobius"/>
    </source>
</evidence>
<dbReference type="GO" id="GO:0031175">
    <property type="term" value="P:neuron projection development"/>
    <property type="evidence" value="ECO:0007669"/>
    <property type="project" value="TreeGrafter"/>
</dbReference>
<dbReference type="AlphaFoldDB" id="A0A2R5L510"/>